<keyword evidence="3" id="KW-0813">Transport</keyword>
<dbReference type="STRING" id="1859473.BG261_06855"/>
<dbReference type="PANTHER" id="PTHR16119">
    <property type="entry name" value="TRANSMEMBRANE PROTEIN 144"/>
    <property type="match status" value="1"/>
</dbReference>
<evidence type="ECO:0000256" key="8">
    <source>
        <dbReference type="SAM" id="Phobius"/>
    </source>
</evidence>
<feature type="transmembrane region" description="Helical" evidence="8">
    <location>
        <begin position="215"/>
        <end position="234"/>
    </location>
</feature>
<dbReference type="PANTHER" id="PTHR16119:SF17">
    <property type="entry name" value="TRANSMEMBRANE PROTEIN 144"/>
    <property type="match status" value="1"/>
</dbReference>
<feature type="transmembrane region" description="Helical" evidence="8">
    <location>
        <begin position="62"/>
        <end position="85"/>
    </location>
</feature>
<feature type="transmembrane region" description="Helical" evidence="8">
    <location>
        <begin position="97"/>
        <end position="115"/>
    </location>
</feature>
<dbReference type="RefSeq" id="WP_070793003.1">
    <property type="nucleotide sequence ID" value="NZ_MKIR01000024.1"/>
</dbReference>
<keyword evidence="4" id="KW-0762">Sugar transport</keyword>
<sequence>MNTTALLIGLGPVIAWGFYPTVVTKIGGRPVNQILGSTLGTFIFALAFSQINGIAFPSGNDLLFSILSGASWACAQIITFIAFPLVGSSRVTPISTAIQLVGTSLFGIIALGSWPTLNDKILGGIALLLIIIGATMTVWTEKKSHTEQGNLKKAVILLLIGGIGYVGYSAFPQATSIDGMASFLPQSIGMLLVAIIYAIVLAIRGEKSAFTESVSYKNIISGFFFGFAALTYLISAQPNMNGMTTAFILSQTNVIVATLSGIYLLGQRKTKKEMFITLIGLLLIVAAATITVFI</sequence>
<evidence type="ECO:0000256" key="7">
    <source>
        <dbReference type="ARBA" id="ARBA00023136"/>
    </source>
</evidence>
<evidence type="ECO:0000256" key="5">
    <source>
        <dbReference type="ARBA" id="ARBA00022692"/>
    </source>
</evidence>
<evidence type="ECO:0000256" key="4">
    <source>
        <dbReference type="ARBA" id="ARBA00022597"/>
    </source>
</evidence>
<evidence type="ECO:0000256" key="1">
    <source>
        <dbReference type="ARBA" id="ARBA00004651"/>
    </source>
</evidence>
<feature type="transmembrane region" description="Helical" evidence="8">
    <location>
        <begin position="246"/>
        <end position="265"/>
    </location>
</feature>
<comment type="subcellular location">
    <subcellularLocation>
        <location evidence="1">Cell membrane</location>
        <topology evidence="1">Multi-pass membrane protein</topology>
    </subcellularLocation>
</comment>
<name>A0A1E8GK31_9LACT</name>
<evidence type="ECO:0000313" key="10">
    <source>
        <dbReference type="Proteomes" id="UP000178622"/>
    </source>
</evidence>
<feature type="transmembrane region" description="Helical" evidence="8">
    <location>
        <begin position="274"/>
        <end position="293"/>
    </location>
</feature>
<evidence type="ECO:0000256" key="6">
    <source>
        <dbReference type="ARBA" id="ARBA00022989"/>
    </source>
</evidence>
<protein>
    <submittedName>
        <fullName evidence="9">Ribose transporter RbsU</fullName>
    </submittedName>
</protein>
<dbReference type="SUPFAM" id="SSF103481">
    <property type="entry name" value="Multidrug resistance efflux transporter EmrE"/>
    <property type="match status" value="1"/>
</dbReference>
<feature type="transmembrane region" description="Helical" evidence="8">
    <location>
        <begin position="121"/>
        <end position="139"/>
    </location>
</feature>
<keyword evidence="5 8" id="KW-0812">Transmembrane</keyword>
<dbReference type="CDD" id="cd23111">
    <property type="entry name" value="ribose_uptake_RbsU"/>
    <property type="match status" value="1"/>
</dbReference>
<keyword evidence="10" id="KW-1185">Reference proteome</keyword>
<comment type="caution">
    <text evidence="9">The sequence shown here is derived from an EMBL/GenBank/DDBJ whole genome shotgun (WGS) entry which is preliminary data.</text>
</comment>
<evidence type="ECO:0000313" key="9">
    <source>
        <dbReference type="EMBL" id="OFI48610.1"/>
    </source>
</evidence>
<evidence type="ECO:0000256" key="2">
    <source>
        <dbReference type="ARBA" id="ARBA00006117"/>
    </source>
</evidence>
<dbReference type="InterPro" id="IPR010651">
    <property type="entry name" value="Sugar_transport"/>
</dbReference>
<dbReference type="Pfam" id="PF06800">
    <property type="entry name" value="Sugar_transport"/>
    <property type="match status" value="1"/>
</dbReference>
<dbReference type="AlphaFoldDB" id="A0A1E8GK31"/>
<dbReference type="InterPro" id="IPR037185">
    <property type="entry name" value="EmrE-like"/>
</dbReference>
<reference evidence="10" key="1">
    <citation type="submission" date="2016-09" db="EMBL/GenBank/DDBJ databases">
        <title>Draft genome sequence of a novel species of the family Streptococcaceae isolated from flowers.</title>
        <authorList>
            <person name="Chuah L.-O."/>
            <person name="Yap K.-P."/>
            <person name="Thong K.L."/>
            <person name="Liong M.T."/>
            <person name="Ahmad R."/>
            <person name="Rusul G."/>
        </authorList>
    </citation>
    <scope>NUCLEOTIDE SEQUENCE [LARGE SCALE GENOMIC DNA]</scope>
    <source>
        <strain evidence="10">DF1</strain>
    </source>
</reference>
<gene>
    <name evidence="9" type="ORF">BG261_06855</name>
</gene>
<comment type="similarity">
    <text evidence="2">Belongs to the GRP transporter (TC 2.A.7.5) family.</text>
</comment>
<evidence type="ECO:0000256" key="3">
    <source>
        <dbReference type="ARBA" id="ARBA00022448"/>
    </source>
</evidence>
<feature type="transmembrane region" description="Helical" evidence="8">
    <location>
        <begin position="34"/>
        <end position="56"/>
    </location>
</feature>
<dbReference type="NCBIfam" id="NF047342">
    <property type="entry name" value="symport_RbsU"/>
    <property type="match status" value="1"/>
</dbReference>
<dbReference type="GO" id="GO:0005886">
    <property type="term" value="C:plasma membrane"/>
    <property type="evidence" value="ECO:0007669"/>
    <property type="project" value="UniProtKB-SubCell"/>
</dbReference>
<feature type="transmembrane region" description="Helical" evidence="8">
    <location>
        <begin position="183"/>
        <end position="203"/>
    </location>
</feature>
<dbReference type="Proteomes" id="UP000178622">
    <property type="component" value="Unassembled WGS sequence"/>
</dbReference>
<dbReference type="OrthoDB" id="1452595at2"/>
<feature type="transmembrane region" description="Helical" evidence="8">
    <location>
        <begin position="151"/>
        <end position="171"/>
    </location>
</feature>
<dbReference type="EMBL" id="MKIR01000024">
    <property type="protein sequence ID" value="OFI48610.1"/>
    <property type="molecule type" value="Genomic_DNA"/>
</dbReference>
<proteinExistence type="inferred from homology"/>
<keyword evidence="7 8" id="KW-0472">Membrane</keyword>
<organism evidence="9 10">
    <name type="scientific">Floricoccus tropicus</name>
    <dbReference type="NCBI Taxonomy" id="1859473"/>
    <lineage>
        <taxon>Bacteria</taxon>
        <taxon>Bacillati</taxon>
        <taxon>Bacillota</taxon>
        <taxon>Bacilli</taxon>
        <taxon>Lactobacillales</taxon>
        <taxon>Streptococcaceae</taxon>
        <taxon>Floricoccus</taxon>
    </lineage>
</organism>
<dbReference type="GO" id="GO:0015144">
    <property type="term" value="F:carbohydrate transmembrane transporter activity"/>
    <property type="evidence" value="ECO:0007669"/>
    <property type="project" value="InterPro"/>
</dbReference>
<accession>A0A1E8GK31</accession>
<feature type="transmembrane region" description="Helical" evidence="8">
    <location>
        <begin position="6"/>
        <end position="22"/>
    </location>
</feature>
<keyword evidence="6 8" id="KW-1133">Transmembrane helix</keyword>